<proteinExistence type="predicted"/>
<evidence type="ECO:0000259" key="4">
    <source>
        <dbReference type="PROSITE" id="PS50102"/>
    </source>
</evidence>
<gene>
    <name evidence="5" type="ORF">MONBRDRAFT_38453</name>
</gene>
<dbReference type="InterPro" id="IPR035979">
    <property type="entry name" value="RBD_domain_sf"/>
</dbReference>
<dbReference type="GO" id="GO:0008143">
    <property type="term" value="F:poly(A) binding"/>
    <property type="evidence" value="ECO:0000318"/>
    <property type="project" value="GO_Central"/>
</dbReference>
<dbReference type="InterPro" id="IPR050502">
    <property type="entry name" value="Euk_RNA-bind_prot"/>
</dbReference>
<dbReference type="FunFam" id="3.30.70.330:FF:001405">
    <property type="entry name" value="YALI0B00616p"/>
    <property type="match status" value="1"/>
</dbReference>
<dbReference type="PANTHER" id="PTHR48025">
    <property type="entry name" value="OS02G0815200 PROTEIN"/>
    <property type="match status" value="1"/>
</dbReference>
<feature type="domain" description="RRM" evidence="4">
    <location>
        <begin position="289"/>
        <end position="366"/>
    </location>
</feature>
<dbReference type="CDD" id="cd00590">
    <property type="entry name" value="RRM_SF"/>
    <property type="match status" value="2"/>
</dbReference>
<dbReference type="AlphaFoldDB" id="A9V7W7"/>
<dbReference type="RefSeq" id="XP_001748838.1">
    <property type="nucleotide sequence ID" value="XM_001748786.1"/>
</dbReference>
<dbReference type="GO" id="GO:0010494">
    <property type="term" value="C:cytoplasmic stress granule"/>
    <property type="evidence" value="ECO:0000318"/>
    <property type="project" value="GO_Central"/>
</dbReference>
<accession>A9V7W7</accession>
<dbReference type="InParanoid" id="A9V7W7"/>
<protein>
    <recommendedName>
        <fullName evidence="4">RRM domain-containing protein</fullName>
    </recommendedName>
</protein>
<evidence type="ECO:0000313" key="6">
    <source>
        <dbReference type="Proteomes" id="UP000001357"/>
    </source>
</evidence>
<dbReference type="GO" id="GO:1990904">
    <property type="term" value="C:ribonucleoprotein complex"/>
    <property type="evidence" value="ECO:0000318"/>
    <property type="project" value="GO_Central"/>
</dbReference>
<dbReference type="GO" id="GO:0008266">
    <property type="term" value="F:poly(U) RNA binding"/>
    <property type="evidence" value="ECO:0000318"/>
    <property type="project" value="GO_Central"/>
</dbReference>
<dbReference type="FunFam" id="3.30.70.330:FF:001756">
    <property type="match status" value="1"/>
</dbReference>
<keyword evidence="6" id="KW-1185">Reference proteome</keyword>
<keyword evidence="1 2" id="KW-0694">RNA-binding</keyword>
<evidence type="ECO:0000256" key="3">
    <source>
        <dbReference type="SAM" id="MobiDB-lite"/>
    </source>
</evidence>
<evidence type="ECO:0000256" key="2">
    <source>
        <dbReference type="PROSITE-ProRule" id="PRU00176"/>
    </source>
</evidence>
<evidence type="ECO:0000313" key="5">
    <source>
        <dbReference type="EMBL" id="EDQ86448.1"/>
    </source>
</evidence>
<sequence length="514" mass="55268">MATSDVNEPSASLRIDHLPETATESQLAELFGAIGDFKSIHIIRDSISNKPLGHGYVNFEDVDSAIEAIKVLDGMDLTGGNDDKGISLSFTPSQPASSAASSGTLFVKNLAEDVDNKTIFDTFASIGAPSSAKVMTTAEGKSRGFAIVHYDDPQLAQRALDELEGVVVNGKNIRLERYQTGAQLKEESRKRTVYLAGLPHEVTDKQLIDLLSPFGSVISVKLYPKDKDRNPVAFVTMEDEQAVLRAVEKLNGGSFERQRITVAQLQARNPATQSSGPTSARQVEETKDATLYVRNIYEDVQDSDLSEAFGVFGPVSRVTIPRSANGDTRGFAFVVFENPEDRAHALAAGNMLEVGGGKVQYSAYRTKEELQNMSSFGMRPNAGAPAANPQCPPRQVGPTLPCTVYLCICCPRGRCSKDMANSTANSTATAMATTASITGRVTTSKEIIIIAIIRGTTRTKGNSSSNNSSSSSSSSKLRSRLVRRKTARQRLECLTLKSVRNSNAHASKSSSGLD</sequence>
<dbReference type="GeneID" id="5894000"/>
<dbReference type="eggNOG" id="KOG0123">
    <property type="taxonomic scope" value="Eukaryota"/>
</dbReference>
<dbReference type="InterPro" id="IPR012677">
    <property type="entry name" value="Nucleotide-bd_a/b_plait_sf"/>
</dbReference>
<dbReference type="Pfam" id="PF00076">
    <property type="entry name" value="RRM_1"/>
    <property type="match status" value="4"/>
</dbReference>
<dbReference type="PROSITE" id="PS50102">
    <property type="entry name" value="RRM"/>
    <property type="match status" value="4"/>
</dbReference>
<dbReference type="PANTHER" id="PTHR48025:SF1">
    <property type="entry name" value="RRM DOMAIN-CONTAINING PROTEIN"/>
    <property type="match status" value="1"/>
</dbReference>
<name>A9V7W7_MONBE</name>
<dbReference type="STRING" id="81824.A9V7W7"/>
<dbReference type="InterPro" id="IPR000504">
    <property type="entry name" value="RRM_dom"/>
</dbReference>
<feature type="compositionally biased region" description="Low complexity" evidence="3">
    <location>
        <begin position="462"/>
        <end position="475"/>
    </location>
</feature>
<feature type="domain" description="RRM" evidence="4">
    <location>
        <begin position="11"/>
        <end position="93"/>
    </location>
</feature>
<dbReference type="Gene3D" id="3.30.70.330">
    <property type="match status" value="4"/>
</dbReference>
<feature type="domain" description="RRM" evidence="4">
    <location>
        <begin position="103"/>
        <end position="180"/>
    </location>
</feature>
<feature type="compositionally biased region" description="Basic residues" evidence="3">
    <location>
        <begin position="477"/>
        <end position="488"/>
    </location>
</feature>
<dbReference type="Proteomes" id="UP000001357">
    <property type="component" value="Unassembled WGS sequence"/>
</dbReference>
<organism evidence="5 6">
    <name type="scientific">Monosiga brevicollis</name>
    <name type="common">Choanoflagellate</name>
    <dbReference type="NCBI Taxonomy" id="81824"/>
    <lineage>
        <taxon>Eukaryota</taxon>
        <taxon>Choanoflagellata</taxon>
        <taxon>Craspedida</taxon>
        <taxon>Salpingoecidae</taxon>
        <taxon>Monosiga</taxon>
    </lineage>
</organism>
<dbReference type="SMART" id="SM00360">
    <property type="entry name" value="RRM"/>
    <property type="match status" value="4"/>
</dbReference>
<dbReference type="SUPFAM" id="SSF54928">
    <property type="entry name" value="RNA-binding domain, RBD"/>
    <property type="match status" value="3"/>
</dbReference>
<evidence type="ECO:0000256" key="1">
    <source>
        <dbReference type="ARBA" id="ARBA00022884"/>
    </source>
</evidence>
<dbReference type="GO" id="GO:0005634">
    <property type="term" value="C:nucleus"/>
    <property type="evidence" value="ECO:0000318"/>
    <property type="project" value="GO_Central"/>
</dbReference>
<dbReference type="GO" id="GO:0005829">
    <property type="term" value="C:cytosol"/>
    <property type="evidence" value="ECO:0000318"/>
    <property type="project" value="GO_Central"/>
</dbReference>
<feature type="domain" description="RRM" evidence="4">
    <location>
        <begin position="191"/>
        <end position="267"/>
    </location>
</feature>
<dbReference type="EMBL" id="CH991566">
    <property type="protein sequence ID" value="EDQ86448.1"/>
    <property type="molecule type" value="Genomic_DNA"/>
</dbReference>
<dbReference type="GO" id="GO:0003730">
    <property type="term" value="F:mRNA 3'-UTR binding"/>
    <property type="evidence" value="ECO:0000318"/>
    <property type="project" value="GO_Central"/>
</dbReference>
<feature type="region of interest" description="Disordered" evidence="3">
    <location>
        <begin position="458"/>
        <end position="489"/>
    </location>
</feature>
<reference evidence="5 6" key="1">
    <citation type="journal article" date="2008" name="Nature">
        <title>The genome of the choanoflagellate Monosiga brevicollis and the origin of metazoans.</title>
        <authorList>
            <consortium name="JGI Sequencing"/>
            <person name="King N."/>
            <person name="Westbrook M.J."/>
            <person name="Young S.L."/>
            <person name="Kuo A."/>
            <person name="Abedin M."/>
            <person name="Chapman J."/>
            <person name="Fairclough S."/>
            <person name="Hellsten U."/>
            <person name="Isogai Y."/>
            <person name="Letunic I."/>
            <person name="Marr M."/>
            <person name="Pincus D."/>
            <person name="Putnam N."/>
            <person name="Rokas A."/>
            <person name="Wright K.J."/>
            <person name="Zuzow R."/>
            <person name="Dirks W."/>
            <person name="Good M."/>
            <person name="Goodstein D."/>
            <person name="Lemons D."/>
            <person name="Li W."/>
            <person name="Lyons J.B."/>
            <person name="Morris A."/>
            <person name="Nichols S."/>
            <person name="Richter D.J."/>
            <person name="Salamov A."/>
            <person name="Bork P."/>
            <person name="Lim W.A."/>
            <person name="Manning G."/>
            <person name="Miller W.T."/>
            <person name="McGinnis W."/>
            <person name="Shapiro H."/>
            <person name="Tjian R."/>
            <person name="Grigoriev I.V."/>
            <person name="Rokhsar D."/>
        </authorList>
    </citation>
    <scope>NUCLEOTIDE SEQUENCE [LARGE SCALE GENOMIC DNA]</scope>
    <source>
        <strain evidence="6">MX1 / ATCC 50154</strain>
    </source>
</reference>
<dbReference type="KEGG" id="mbr:MONBRDRAFT_38453"/>